<accession>A0A066Z375</accession>
<feature type="signal peptide" evidence="1">
    <location>
        <begin position="1"/>
        <end position="31"/>
    </location>
</feature>
<dbReference type="HOGENOM" id="CLU_1882968_0_0_11"/>
<reference evidence="2 3" key="1">
    <citation type="submission" date="2014-05" db="EMBL/GenBank/DDBJ databases">
        <title>Draft Genome Sequence of Kitasatospora cheerisanensis KCTC 2395.</title>
        <authorList>
            <person name="Nam D.H."/>
        </authorList>
    </citation>
    <scope>NUCLEOTIDE SEQUENCE [LARGE SCALE GENOMIC DNA]</scope>
    <source>
        <strain evidence="2 3">KCTC 2395</strain>
    </source>
</reference>
<name>A0A066Z375_9ACTN</name>
<gene>
    <name evidence="2" type="ORF">KCH_02690</name>
</gene>
<protein>
    <submittedName>
        <fullName evidence="2">Uncharacterized protein</fullName>
    </submittedName>
</protein>
<organism evidence="2 3">
    <name type="scientific">Kitasatospora cheerisanensis KCTC 2395</name>
    <dbReference type="NCBI Taxonomy" id="1348663"/>
    <lineage>
        <taxon>Bacteria</taxon>
        <taxon>Bacillati</taxon>
        <taxon>Actinomycetota</taxon>
        <taxon>Actinomycetes</taxon>
        <taxon>Kitasatosporales</taxon>
        <taxon>Streptomycetaceae</taxon>
        <taxon>Kitasatospora</taxon>
    </lineage>
</organism>
<feature type="chain" id="PRO_5001635534" evidence="1">
    <location>
        <begin position="32"/>
        <end position="135"/>
    </location>
</feature>
<keyword evidence="1" id="KW-0732">Signal</keyword>
<dbReference type="EMBL" id="JNBY01000011">
    <property type="protein sequence ID" value="KDN87977.1"/>
    <property type="molecule type" value="Genomic_DNA"/>
</dbReference>
<evidence type="ECO:0000313" key="3">
    <source>
        <dbReference type="Proteomes" id="UP000027178"/>
    </source>
</evidence>
<evidence type="ECO:0000313" key="2">
    <source>
        <dbReference type="EMBL" id="KDN87977.1"/>
    </source>
</evidence>
<dbReference type="PATRIC" id="fig|1348663.4.peg.249"/>
<keyword evidence="3" id="KW-1185">Reference proteome</keyword>
<comment type="caution">
    <text evidence="2">The sequence shown here is derived from an EMBL/GenBank/DDBJ whole genome shotgun (WGS) entry which is preliminary data.</text>
</comment>
<proteinExistence type="predicted"/>
<evidence type="ECO:0000256" key="1">
    <source>
        <dbReference type="SAM" id="SignalP"/>
    </source>
</evidence>
<dbReference type="Proteomes" id="UP000027178">
    <property type="component" value="Unassembled WGS sequence"/>
</dbReference>
<dbReference type="RefSeq" id="WP_035858226.1">
    <property type="nucleotide sequence ID" value="NZ_KK853997.1"/>
</dbReference>
<dbReference type="AlphaFoldDB" id="A0A066Z375"/>
<dbReference type="OrthoDB" id="9848211at2"/>
<sequence>MITTSRIARRVAVVGAAAVLAGGFGMSTASAGVQSSGGGCTGYVSVGYGLSINSCISASSGTVFPDGYISGSASNCTIYVDLIKNGSVVSTRTGSCTPGHINGGPVSGGGTYFTGIYAVVNGNYTSEIISPNEYN</sequence>